<feature type="chain" id="PRO_5037379893" description="Domain of unknown function DB domain-containing protein" evidence="1">
    <location>
        <begin position="27"/>
        <end position="232"/>
    </location>
</feature>
<proteinExistence type="predicted"/>
<dbReference type="PANTHER" id="PTHR46705">
    <property type="entry name" value="PROTEIN CBG09805"/>
    <property type="match status" value="1"/>
</dbReference>
<reference evidence="4" key="1">
    <citation type="submission" date="2022-11" db="UniProtKB">
        <authorList>
            <consortium name="WormBaseParasite"/>
        </authorList>
    </citation>
    <scope>IDENTIFICATION</scope>
</reference>
<keyword evidence="3" id="KW-1185">Reference proteome</keyword>
<feature type="signal peptide" evidence="1">
    <location>
        <begin position="1"/>
        <end position="26"/>
    </location>
</feature>
<sequence length="232" mass="25785">MHVLFSLLHAALLLPVFFHSAGGCVASGVCGGISGCQNPYYAQPVQPAYCDCAPTHACGRYGCYQVRNRVAAASVRTQQTSQGRGPSDPLRFASGESGLVPTTSNDEKQPQIIDPNERFMQCCMEQNLPDACLEKCSFQTYTKDVLTRMYLRQDACPIQAAAELQFCAAQGQDHRECCVRNGVTTTIAGMKCLVLCDQTPGRFAQLDMSYMPCYDRFENMNSCFFYEMRKRR</sequence>
<organism evidence="3 4">
    <name type="scientific">Plectus sambesii</name>
    <dbReference type="NCBI Taxonomy" id="2011161"/>
    <lineage>
        <taxon>Eukaryota</taxon>
        <taxon>Metazoa</taxon>
        <taxon>Ecdysozoa</taxon>
        <taxon>Nematoda</taxon>
        <taxon>Chromadorea</taxon>
        <taxon>Plectida</taxon>
        <taxon>Plectina</taxon>
        <taxon>Plectoidea</taxon>
        <taxon>Plectidae</taxon>
        <taxon>Plectus</taxon>
    </lineage>
</organism>
<dbReference type="Proteomes" id="UP000887566">
    <property type="component" value="Unplaced"/>
</dbReference>
<evidence type="ECO:0000313" key="3">
    <source>
        <dbReference type="Proteomes" id="UP000887566"/>
    </source>
</evidence>
<dbReference type="AlphaFoldDB" id="A0A914V5Y4"/>
<dbReference type="InterPro" id="IPR002602">
    <property type="entry name" value="DB"/>
</dbReference>
<keyword evidence="1" id="KW-0732">Signal</keyword>
<protein>
    <recommendedName>
        <fullName evidence="2">Domain of unknown function DB domain-containing protein</fullName>
    </recommendedName>
</protein>
<dbReference type="PANTHER" id="PTHR46705:SF2">
    <property type="entry name" value="DOMAIN OF UNKNOWN FUNCTION DB DOMAIN-CONTAINING PROTEIN"/>
    <property type="match status" value="1"/>
</dbReference>
<feature type="domain" description="Domain of unknown function DB" evidence="2">
    <location>
        <begin position="122"/>
        <end position="224"/>
    </location>
</feature>
<evidence type="ECO:0000256" key="1">
    <source>
        <dbReference type="SAM" id="SignalP"/>
    </source>
</evidence>
<dbReference type="Pfam" id="PF01682">
    <property type="entry name" value="DB"/>
    <property type="match status" value="1"/>
</dbReference>
<evidence type="ECO:0000313" key="4">
    <source>
        <dbReference type="WBParaSite" id="PSAMB.scaffold1573size29856.g13837.t1"/>
    </source>
</evidence>
<evidence type="ECO:0000259" key="2">
    <source>
        <dbReference type="Pfam" id="PF01682"/>
    </source>
</evidence>
<accession>A0A914V5Y4</accession>
<dbReference type="WBParaSite" id="PSAMB.scaffold1573size29856.g13837.t1">
    <property type="protein sequence ID" value="PSAMB.scaffold1573size29856.g13837.t1"/>
    <property type="gene ID" value="PSAMB.scaffold1573size29856.g13837"/>
</dbReference>
<name>A0A914V5Y4_9BILA</name>